<dbReference type="EMBL" id="MTAB01000003">
    <property type="protein sequence ID" value="OSI24710.1"/>
    <property type="molecule type" value="Genomic_DNA"/>
</dbReference>
<feature type="domain" description="Knr4/Smi1-like" evidence="1">
    <location>
        <begin position="3"/>
        <end position="138"/>
    </location>
</feature>
<dbReference type="InterPro" id="IPR037883">
    <property type="entry name" value="Knr4/Smi1-like_sf"/>
</dbReference>
<organism evidence="2 3">
    <name type="scientific">Neisseria dumasiana</name>
    <dbReference type="NCBI Taxonomy" id="1931275"/>
    <lineage>
        <taxon>Bacteria</taxon>
        <taxon>Pseudomonadati</taxon>
        <taxon>Pseudomonadota</taxon>
        <taxon>Betaproteobacteria</taxon>
        <taxon>Neisseriales</taxon>
        <taxon>Neisseriaceae</taxon>
        <taxon>Neisseria</taxon>
    </lineage>
</organism>
<evidence type="ECO:0000313" key="3">
    <source>
        <dbReference type="Proteomes" id="UP000193303"/>
    </source>
</evidence>
<evidence type="ECO:0000259" key="1">
    <source>
        <dbReference type="Pfam" id="PF09346"/>
    </source>
</evidence>
<dbReference type="SUPFAM" id="SSF160631">
    <property type="entry name" value="SMI1/KNR4-like"/>
    <property type="match status" value="1"/>
</dbReference>
<evidence type="ECO:0000313" key="2">
    <source>
        <dbReference type="EMBL" id="OSI24710.1"/>
    </source>
</evidence>
<protein>
    <submittedName>
        <fullName evidence="2">SMI1/KNR4 family protein</fullName>
    </submittedName>
</protein>
<dbReference type="Pfam" id="PF09346">
    <property type="entry name" value="SMI1_KNR4"/>
    <property type="match status" value="1"/>
</dbReference>
<dbReference type="RefSeq" id="WP_085358142.1">
    <property type="nucleotide sequence ID" value="NZ_MTAB01000003.1"/>
</dbReference>
<reference evidence="3" key="1">
    <citation type="submission" date="2017-01" db="EMBL/GenBank/DDBJ databases">
        <authorList>
            <person name="Mah S.A."/>
            <person name="Swanson W.J."/>
            <person name="Moy G.W."/>
            <person name="Vacquier V.D."/>
        </authorList>
    </citation>
    <scope>NUCLEOTIDE SEQUENCE [LARGE SCALE GENOMIC DNA]</scope>
    <source>
        <strain evidence="3">124861</strain>
    </source>
</reference>
<dbReference type="InterPro" id="IPR018958">
    <property type="entry name" value="Knr4/Smi1-like_dom"/>
</dbReference>
<comment type="caution">
    <text evidence="2">The sequence shown here is derived from an EMBL/GenBank/DDBJ whole genome shotgun (WGS) entry which is preliminary data.</text>
</comment>
<dbReference type="Proteomes" id="UP000193303">
    <property type="component" value="Unassembled WGS sequence"/>
</dbReference>
<gene>
    <name evidence="2" type="ORF">BV912_02370</name>
</gene>
<dbReference type="Gene3D" id="3.40.1580.10">
    <property type="entry name" value="SMI1/KNR4-like"/>
    <property type="match status" value="1"/>
</dbReference>
<dbReference type="OrthoDB" id="1149488at2"/>
<proteinExistence type="predicted"/>
<accession>A0A1X3DKN0</accession>
<sequence length="146" mass="17274">MEHLLDVENKLNVLFPNSYKNILDQFKLFMEIEFKGHTIDLFNIDSLFENVNGFSKWNYMEYLVDINKEKQQDISVVNRHDENSYINSERVKKGFMFGSFADGVRLYFDLEDNLSIWEYWLDDGSIGKIADNFDEILSIGEISDFE</sequence>
<name>A0A1X3DKN0_9NEIS</name>
<dbReference type="AlphaFoldDB" id="A0A1X3DKN0"/>